<dbReference type="InterPro" id="IPR041373">
    <property type="entry name" value="RT_RNaseH"/>
</dbReference>
<dbReference type="Gene3D" id="3.10.10.10">
    <property type="entry name" value="HIV Type 1 Reverse Transcriptase, subunit A, domain 1"/>
    <property type="match status" value="1"/>
</dbReference>
<feature type="domain" description="Integrase catalytic" evidence="18">
    <location>
        <begin position="1213"/>
        <end position="1376"/>
    </location>
</feature>
<organism evidence="19 20">
    <name type="scientific">Synchytrium microbalum</name>
    <dbReference type="NCBI Taxonomy" id="1806994"/>
    <lineage>
        <taxon>Eukaryota</taxon>
        <taxon>Fungi</taxon>
        <taxon>Fungi incertae sedis</taxon>
        <taxon>Chytridiomycota</taxon>
        <taxon>Chytridiomycota incertae sedis</taxon>
        <taxon>Chytridiomycetes</taxon>
        <taxon>Synchytriales</taxon>
        <taxon>Synchytriaceae</taxon>
        <taxon>Synchytrium</taxon>
    </lineage>
</organism>
<keyword evidence="2" id="KW-0645">Protease</keyword>
<dbReference type="InterPro" id="IPR045358">
    <property type="entry name" value="Ty3_capsid"/>
</dbReference>
<name>A0A507BXE9_9FUNG</name>
<keyword evidence="7" id="KW-0064">Aspartyl protease</keyword>
<reference evidence="19 20" key="1">
    <citation type="journal article" date="2019" name="Sci. Rep.">
        <title>Comparative genomics of chytrid fungi reveal insights into the obligate biotrophic and pathogenic lifestyle of Synchytrium endobioticum.</title>
        <authorList>
            <person name="van de Vossenberg B.T.L.H."/>
            <person name="Warris S."/>
            <person name="Nguyen H.D.T."/>
            <person name="van Gent-Pelzer M.P.E."/>
            <person name="Joly D.L."/>
            <person name="van de Geest H.C."/>
            <person name="Bonants P.J.M."/>
            <person name="Smith D.S."/>
            <person name="Levesque C.A."/>
            <person name="van der Lee T.A.J."/>
        </authorList>
    </citation>
    <scope>NUCLEOTIDE SEQUENCE [LARGE SCALE GENOMIC DNA]</scope>
    <source>
        <strain evidence="19 20">JEL517</strain>
    </source>
</reference>
<evidence type="ECO:0000256" key="1">
    <source>
        <dbReference type="ARBA" id="ARBA00012493"/>
    </source>
</evidence>
<sequence>MTENDQNDGFLNNQNDDASSVGDAEGPGDIQNRIRQPPNDAPNDWQTAFARMADSIAMMSNSVQDLVDTFADSRVNTHENQPAATSSTAKSSLRPNELPSFNGKDNKGETRLWVFRVRQVIATTDLARLPEPQQILRACNHLEGPAGMWYMQLCQEHGNPDMTTHPKLASWTEFEEYLVLKFGNPDSEQKAQMDLRYLKQKDNQSVEKFNEYYRNLRIQANEKTPADESKLIVHYLESLNKEMYRAMTMMATPKTLDEAQREALRIHRRMKAADKEANRTTQANAAGYQQNNKPRNSGSSSTGPMRPMKRSDSKEHLEANQYAGKAVTSETRDVYRKLGLCNGCGHHGHRKAECRNSKTKQAAAAQVTDTQNDMTMVSDHSERRVVVMRANTRPSNLLRARGTLNGSKVTILFDTGCSDVLVSSSLIERQPHLIRHRRPLATSVMCVGYDGNTAKLEYELVDVTLRCDEWTESLSATIAPLQLYDMIIGMTWFNTHNPNIDWQTSQIVLNTPYGLFKILANLDTNDSTSTYAATLRELQTHNIDLLSQKQLLTLMKDPKERTFILRFKNDVAPTHKNAQIATFAANATSNHMDVDFDECSIAREQLKSEYTNRLFKDDELPAGVPSRTIQHPIDLESNDTPHRPPYRLSLPEQDELKKQLDYLLERGLIRPSNSPFGAPVLFASKKDGGLRMCLDYRALNKITIKNRYSLPRIEDQLDRLVGSTIFTKVDLRWGYWQIPIRPGDEHKTAITTRYGSYEFLVMPFGLCNAPSTFQRLMNETLRQFLDVCVVVYLDDILIYSKSLEEHKKHTRLVFDALVQAKLTAKFSKCELFVRETIFLGFKISPVGIEPDTRHIKQILEWPVPQNVSELRSFLGLAQWLRRFILHYSKIVSPLTDLLQTTVEFNWTASQQNAFDTLKERLTTAPLLKLFDPSLPIELWTDSSGFAIGATLYQKHAKGLHPVAYEGRKMLPAERRYPVHEQELLALIHALKVWRHYLLGLPVTIQTDHRSLVFLDTQKTLSNRQARWLELLQQFDLRIQHVSGKNNVVSDALSRNPDFMERRAVDVARNTIDLPLSLSVNTIIAVSEFEKQVQIEYTKDPYYSRVLLALTTAEVPVDLVQPLKSLKLDNGLLWNTSPQRDEPRLCIPVTLRKRLLHDWHDSPLAGHRIQHTYKLVEHYYWPKMHDDIKKYIRSCILCQQNRTSNSKPAGLIQPLAIPVTNWTDLSMDFITNLPPTKESYDAIWVICCRRSKMSRFIPCTGPPDSETLARLFFDNIVCLFGHPASIVSDRDARFTSDFWRTIHEIYGTKILLSTANHPQTDGQTERTNRTLKQYLRNYTSFLQDDWNQWLSRAEYNFNSTKNASTGLSPFEIVYVDKPSDPRTSNITPTNDSALSFAEKSTYIRQLVSDRLMEAQERYALYANQHRTDDEFDVNDQVLISTQVYQPPALRSQPSNALKARFTGPYRITHRVGRVAYRIALPYESQRQPHDVFHVSQLRRYNDSEDESSFNEGRTTTYLPQNPPTTEPNMTRWQIEKVLGWKKGPGAGGPKVYVIKWTSKRSHENVSYKDARLQDSSIQELLDAAPQLTSNTRTRRK</sequence>
<keyword evidence="20" id="KW-1185">Reference proteome</keyword>
<dbReference type="PANTHER" id="PTHR37984:SF5">
    <property type="entry name" value="PROTEIN NYNRIN-LIKE"/>
    <property type="match status" value="1"/>
</dbReference>
<feature type="region of interest" description="Disordered" evidence="16">
    <location>
        <begin position="1501"/>
        <end position="1527"/>
    </location>
</feature>
<dbReference type="CDD" id="cd09274">
    <property type="entry name" value="RNase_HI_RT_Ty3"/>
    <property type="match status" value="1"/>
</dbReference>
<evidence type="ECO:0000256" key="14">
    <source>
        <dbReference type="ARBA" id="ARBA00023125"/>
    </source>
</evidence>
<dbReference type="GO" id="GO:0004519">
    <property type="term" value="F:endonuclease activity"/>
    <property type="evidence" value="ECO:0007669"/>
    <property type="project" value="UniProtKB-KW"/>
</dbReference>
<dbReference type="SUPFAM" id="SSF53098">
    <property type="entry name" value="Ribonuclease H-like"/>
    <property type="match status" value="1"/>
</dbReference>
<evidence type="ECO:0000256" key="2">
    <source>
        <dbReference type="ARBA" id="ARBA00022670"/>
    </source>
</evidence>
<dbReference type="Pfam" id="PF17921">
    <property type="entry name" value="Integrase_H2C2"/>
    <property type="match status" value="1"/>
</dbReference>
<dbReference type="GO" id="GO:0015074">
    <property type="term" value="P:DNA integration"/>
    <property type="evidence" value="ECO:0007669"/>
    <property type="project" value="UniProtKB-KW"/>
</dbReference>
<dbReference type="Gene3D" id="2.40.70.10">
    <property type="entry name" value="Acid Proteases"/>
    <property type="match status" value="1"/>
</dbReference>
<dbReference type="InterPro" id="IPR041588">
    <property type="entry name" value="Integrase_H2C2"/>
</dbReference>
<dbReference type="Gene3D" id="3.30.420.10">
    <property type="entry name" value="Ribonuclease H-like superfamily/Ribonuclease H"/>
    <property type="match status" value="1"/>
</dbReference>
<evidence type="ECO:0000313" key="20">
    <source>
        <dbReference type="Proteomes" id="UP000319731"/>
    </source>
</evidence>
<feature type="region of interest" description="Disordered" evidence="16">
    <location>
        <begin position="1"/>
        <end position="45"/>
    </location>
</feature>
<keyword evidence="4" id="KW-0548">Nucleotidyltransferase</keyword>
<dbReference type="GO" id="GO:0003964">
    <property type="term" value="F:RNA-directed DNA polymerase activity"/>
    <property type="evidence" value="ECO:0007669"/>
    <property type="project" value="UniProtKB-KW"/>
</dbReference>
<dbReference type="InterPro" id="IPR056924">
    <property type="entry name" value="SH3_Tf2-1"/>
</dbReference>
<protein>
    <recommendedName>
        <fullName evidence="1">RNA-directed DNA polymerase</fullName>
        <ecNumber evidence="1">2.7.7.49</ecNumber>
    </recommendedName>
</protein>
<comment type="caution">
    <text evidence="19">The sequence shown here is derived from an EMBL/GenBank/DDBJ whole genome shotgun (WGS) entry which is preliminary data.</text>
</comment>
<evidence type="ECO:0000256" key="8">
    <source>
        <dbReference type="ARBA" id="ARBA00022759"/>
    </source>
</evidence>
<keyword evidence="3" id="KW-0808">Transferase</keyword>
<feature type="compositionally biased region" description="Polar residues" evidence="16">
    <location>
        <begin position="78"/>
        <end position="94"/>
    </location>
</feature>
<dbReference type="FunFam" id="3.10.10.10:FF:000007">
    <property type="entry name" value="Retrovirus-related Pol polyprotein from transposon 17.6-like Protein"/>
    <property type="match status" value="1"/>
</dbReference>
<feature type="region of interest" description="Disordered" evidence="16">
    <location>
        <begin position="78"/>
        <end position="105"/>
    </location>
</feature>
<feature type="domain" description="Reverse transcriptase" evidence="17">
    <location>
        <begin position="664"/>
        <end position="843"/>
    </location>
</feature>
<dbReference type="GO" id="GO:0046872">
    <property type="term" value="F:metal ion binding"/>
    <property type="evidence" value="ECO:0007669"/>
    <property type="project" value="UniProtKB-KW"/>
</dbReference>
<keyword evidence="13" id="KW-0239">DNA-directed DNA polymerase</keyword>
<dbReference type="InterPro" id="IPR050951">
    <property type="entry name" value="Retrovirus_Pol_polyprotein"/>
</dbReference>
<keyword evidence="5" id="KW-0540">Nuclease</keyword>
<dbReference type="PROSITE" id="PS50994">
    <property type="entry name" value="INTEGRASE"/>
    <property type="match status" value="1"/>
</dbReference>
<dbReference type="Gene3D" id="1.10.340.70">
    <property type="match status" value="1"/>
</dbReference>
<keyword evidence="12" id="KW-0695">RNA-directed DNA polymerase</keyword>
<evidence type="ECO:0000256" key="11">
    <source>
        <dbReference type="ARBA" id="ARBA00022908"/>
    </source>
</evidence>
<evidence type="ECO:0000256" key="13">
    <source>
        <dbReference type="ARBA" id="ARBA00022932"/>
    </source>
</evidence>
<keyword evidence="6" id="KW-0479">Metal-binding</keyword>
<dbReference type="PROSITE" id="PS50878">
    <property type="entry name" value="RT_POL"/>
    <property type="match status" value="1"/>
</dbReference>
<dbReference type="InterPro" id="IPR036397">
    <property type="entry name" value="RNaseH_sf"/>
</dbReference>
<evidence type="ECO:0000256" key="7">
    <source>
        <dbReference type="ARBA" id="ARBA00022750"/>
    </source>
</evidence>
<dbReference type="InterPro" id="IPR043502">
    <property type="entry name" value="DNA/RNA_pol_sf"/>
</dbReference>
<evidence type="ECO:0000256" key="16">
    <source>
        <dbReference type="SAM" id="MobiDB-lite"/>
    </source>
</evidence>
<dbReference type="Pfam" id="PF17917">
    <property type="entry name" value="RT_RNaseH"/>
    <property type="match status" value="1"/>
</dbReference>
<evidence type="ECO:0000256" key="6">
    <source>
        <dbReference type="ARBA" id="ARBA00022723"/>
    </source>
</evidence>
<dbReference type="InterPro" id="IPR043128">
    <property type="entry name" value="Rev_trsase/Diguanyl_cyclase"/>
</dbReference>
<keyword evidence="8" id="KW-0255">Endonuclease</keyword>
<accession>A0A507BXE9</accession>
<dbReference type="CDD" id="cd00303">
    <property type="entry name" value="retropepsin_like"/>
    <property type="match status" value="1"/>
</dbReference>
<dbReference type="GO" id="GO:0004190">
    <property type="term" value="F:aspartic-type endopeptidase activity"/>
    <property type="evidence" value="ECO:0007669"/>
    <property type="project" value="UniProtKB-KW"/>
</dbReference>
<evidence type="ECO:0000256" key="3">
    <source>
        <dbReference type="ARBA" id="ARBA00022679"/>
    </source>
</evidence>
<dbReference type="GO" id="GO:0005634">
    <property type="term" value="C:nucleus"/>
    <property type="evidence" value="ECO:0007669"/>
    <property type="project" value="UniProtKB-ARBA"/>
</dbReference>
<keyword evidence="10" id="KW-0460">Magnesium</keyword>
<dbReference type="InterPro" id="IPR001584">
    <property type="entry name" value="Integrase_cat-core"/>
</dbReference>
<feature type="compositionally biased region" description="Polar residues" evidence="16">
    <location>
        <begin position="1"/>
        <end position="18"/>
    </location>
</feature>
<dbReference type="Pfam" id="PF00078">
    <property type="entry name" value="RVT_1"/>
    <property type="match status" value="1"/>
</dbReference>
<dbReference type="Pfam" id="PF24626">
    <property type="entry name" value="SH3_Tf2-1"/>
    <property type="match status" value="1"/>
</dbReference>
<dbReference type="PANTHER" id="PTHR37984">
    <property type="entry name" value="PROTEIN CBG26694"/>
    <property type="match status" value="1"/>
</dbReference>
<feature type="compositionally biased region" description="Basic and acidic residues" evidence="16">
    <location>
        <begin position="309"/>
        <end position="318"/>
    </location>
</feature>
<gene>
    <name evidence="19" type="ORF">SmJEL517_g06292</name>
</gene>
<dbReference type="GO" id="GO:0006310">
    <property type="term" value="P:DNA recombination"/>
    <property type="evidence" value="ECO:0007669"/>
    <property type="project" value="UniProtKB-KW"/>
</dbReference>
<keyword evidence="11" id="KW-0229">DNA integration</keyword>
<evidence type="ECO:0000256" key="12">
    <source>
        <dbReference type="ARBA" id="ARBA00022918"/>
    </source>
</evidence>
<dbReference type="InterPro" id="IPR000477">
    <property type="entry name" value="RT_dom"/>
</dbReference>
<dbReference type="STRING" id="1806994.A0A507BXE9"/>
<dbReference type="OrthoDB" id="2155711at2759"/>
<evidence type="ECO:0000256" key="5">
    <source>
        <dbReference type="ARBA" id="ARBA00022722"/>
    </source>
</evidence>
<dbReference type="Gene3D" id="3.10.20.370">
    <property type="match status" value="1"/>
</dbReference>
<dbReference type="EC" id="2.7.7.49" evidence="1"/>
<evidence type="ECO:0000256" key="4">
    <source>
        <dbReference type="ARBA" id="ARBA00022695"/>
    </source>
</evidence>
<dbReference type="Gene3D" id="3.30.70.270">
    <property type="match status" value="2"/>
</dbReference>
<dbReference type="RefSeq" id="XP_031021807.1">
    <property type="nucleotide sequence ID" value="XM_031172218.1"/>
</dbReference>
<dbReference type="FunFam" id="1.10.340.70:FF:000001">
    <property type="entry name" value="Retrovirus-related Pol polyprotein from transposon gypsy-like Protein"/>
    <property type="match status" value="1"/>
</dbReference>
<dbReference type="GeneID" id="42007515"/>
<keyword evidence="15" id="KW-0233">DNA recombination</keyword>
<evidence type="ECO:0000259" key="17">
    <source>
        <dbReference type="PROSITE" id="PS50878"/>
    </source>
</evidence>
<dbReference type="GO" id="GO:0003887">
    <property type="term" value="F:DNA-directed DNA polymerase activity"/>
    <property type="evidence" value="ECO:0007669"/>
    <property type="project" value="UniProtKB-KW"/>
</dbReference>
<evidence type="ECO:0000256" key="10">
    <source>
        <dbReference type="ARBA" id="ARBA00022842"/>
    </source>
</evidence>
<dbReference type="GO" id="GO:0006508">
    <property type="term" value="P:proteolysis"/>
    <property type="evidence" value="ECO:0007669"/>
    <property type="project" value="UniProtKB-KW"/>
</dbReference>
<dbReference type="SUPFAM" id="SSF50630">
    <property type="entry name" value="Acid proteases"/>
    <property type="match status" value="1"/>
</dbReference>
<feature type="compositionally biased region" description="Polar residues" evidence="16">
    <location>
        <begin position="1508"/>
        <end position="1518"/>
    </location>
</feature>
<dbReference type="Proteomes" id="UP000319731">
    <property type="component" value="Unassembled WGS sequence"/>
</dbReference>
<evidence type="ECO:0000256" key="15">
    <source>
        <dbReference type="ARBA" id="ARBA00023172"/>
    </source>
</evidence>
<dbReference type="InterPro" id="IPR021109">
    <property type="entry name" value="Peptidase_aspartic_dom_sf"/>
</dbReference>
<keyword evidence="14" id="KW-0238">DNA-binding</keyword>
<dbReference type="SUPFAM" id="SSF56672">
    <property type="entry name" value="DNA/RNA polymerases"/>
    <property type="match status" value="1"/>
</dbReference>
<keyword evidence="9" id="KW-0378">Hydrolase</keyword>
<evidence type="ECO:0000313" key="19">
    <source>
        <dbReference type="EMBL" id="TPX30025.1"/>
    </source>
</evidence>
<dbReference type="GO" id="GO:0003677">
    <property type="term" value="F:DNA binding"/>
    <property type="evidence" value="ECO:0007669"/>
    <property type="project" value="UniProtKB-KW"/>
</dbReference>
<proteinExistence type="predicted"/>
<dbReference type="CDD" id="cd01647">
    <property type="entry name" value="RT_LTR"/>
    <property type="match status" value="1"/>
</dbReference>
<feature type="region of interest" description="Disordered" evidence="16">
    <location>
        <begin position="271"/>
        <end position="325"/>
    </location>
</feature>
<dbReference type="FunFam" id="3.30.70.270:FF:000020">
    <property type="entry name" value="Transposon Tf2-6 polyprotein-like Protein"/>
    <property type="match status" value="1"/>
</dbReference>
<evidence type="ECO:0000256" key="9">
    <source>
        <dbReference type="ARBA" id="ARBA00022801"/>
    </source>
</evidence>
<dbReference type="Pfam" id="PF19259">
    <property type="entry name" value="Ty3_capsid"/>
    <property type="match status" value="1"/>
</dbReference>
<evidence type="ECO:0000259" key="18">
    <source>
        <dbReference type="PROSITE" id="PS50994"/>
    </source>
</evidence>
<dbReference type="EMBL" id="QEAO01000120">
    <property type="protein sequence ID" value="TPX30025.1"/>
    <property type="molecule type" value="Genomic_DNA"/>
</dbReference>
<dbReference type="InterPro" id="IPR012337">
    <property type="entry name" value="RNaseH-like_sf"/>
</dbReference>
<feature type="compositionally biased region" description="Polar residues" evidence="16">
    <location>
        <begin position="279"/>
        <end position="303"/>
    </location>
</feature>